<dbReference type="SUPFAM" id="SSF52540">
    <property type="entry name" value="P-loop containing nucleoside triphosphate hydrolases"/>
    <property type="match status" value="1"/>
</dbReference>
<sequence length="195" mass="22041">MRVGRRSLVVLAGMPGAGKSTVLARLRAPAGWPVLDSDQVRARLRHGPLGRLPYRWYRPLVHFAHRARILWCCAVSGAPVVAHEPATRRSTRALLALFGAATRRERVLVWLHAEPHEALAGQRARGRMIRERSFRRHVRRALRMHRRLLDGRPLRGWHRVHLLSRTQAGRGVRVAAHGELHPVRRGGGHGRGGDR</sequence>
<comment type="caution">
    <text evidence="1">The sequence shown here is derived from an EMBL/GenBank/DDBJ whole genome shotgun (WGS) entry which is preliminary data.</text>
</comment>
<proteinExistence type="predicted"/>
<name>A0A929BB12_9PSEU</name>
<protein>
    <submittedName>
        <fullName evidence="1">AAA family ATPase</fullName>
    </submittedName>
</protein>
<dbReference type="Gene3D" id="3.40.50.300">
    <property type="entry name" value="P-loop containing nucleotide triphosphate hydrolases"/>
    <property type="match status" value="1"/>
</dbReference>
<dbReference type="Pfam" id="PF13671">
    <property type="entry name" value="AAA_33"/>
    <property type="match status" value="1"/>
</dbReference>
<keyword evidence="2" id="KW-1185">Reference proteome</keyword>
<dbReference type="InterPro" id="IPR027417">
    <property type="entry name" value="P-loop_NTPase"/>
</dbReference>
<dbReference type="AlphaFoldDB" id="A0A929BB12"/>
<reference evidence="1" key="1">
    <citation type="submission" date="2020-10" db="EMBL/GenBank/DDBJ databases">
        <title>Diversity and distribution of actinomycetes associated with coral in the coast of Hainan.</title>
        <authorList>
            <person name="Li F."/>
        </authorList>
    </citation>
    <scope>NUCLEOTIDE SEQUENCE</scope>
    <source>
        <strain evidence="1">HNM0983</strain>
    </source>
</reference>
<dbReference type="Proteomes" id="UP000598360">
    <property type="component" value="Unassembled WGS sequence"/>
</dbReference>
<organism evidence="1 2">
    <name type="scientific">Saccharopolyspora montiporae</name>
    <dbReference type="NCBI Taxonomy" id="2781240"/>
    <lineage>
        <taxon>Bacteria</taxon>
        <taxon>Bacillati</taxon>
        <taxon>Actinomycetota</taxon>
        <taxon>Actinomycetes</taxon>
        <taxon>Pseudonocardiales</taxon>
        <taxon>Pseudonocardiaceae</taxon>
        <taxon>Saccharopolyspora</taxon>
    </lineage>
</organism>
<gene>
    <name evidence="1" type="ORF">IQ251_07985</name>
</gene>
<evidence type="ECO:0000313" key="2">
    <source>
        <dbReference type="Proteomes" id="UP000598360"/>
    </source>
</evidence>
<accession>A0A929BB12</accession>
<dbReference type="EMBL" id="JADEYC010000012">
    <property type="protein sequence ID" value="MBE9374388.1"/>
    <property type="molecule type" value="Genomic_DNA"/>
</dbReference>
<evidence type="ECO:0000313" key="1">
    <source>
        <dbReference type="EMBL" id="MBE9374388.1"/>
    </source>
</evidence>